<proteinExistence type="predicted"/>
<feature type="compositionally biased region" description="Low complexity" evidence="1">
    <location>
        <begin position="1"/>
        <end position="14"/>
    </location>
</feature>
<dbReference type="AlphaFoldDB" id="W3XP97"/>
<accession>W3XP97</accession>
<dbReference type="GeneID" id="19265932"/>
<keyword evidence="3" id="KW-1185">Reference proteome</keyword>
<gene>
    <name evidence="2" type="ORF">PFICI_00919</name>
</gene>
<dbReference type="HOGENOM" id="CLU_1409237_0_0_1"/>
<dbReference type="EMBL" id="KI912109">
    <property type="protein sequence ID" value="ETS87091.1"/>
    <property type="molecule type" value="Genomic_DNA"/>
</dbReference>
<reference evidence="3" key="1">
    <citation type="journal article" date="2015" name="BMC Genomics">
        <title>Genomic and transcriptomic analysis of the endophytic fungus Pestalotiopsis fici reveals its lifestyle and high potential for synthesis of natural products.</title>
        <authorList>
            <person name="Wang X."/>
            <person name="Zhang X."/>
            <person name="Liu L."/>
            <person name="Xiang M."/>
            <person name="Wang W."/>
            <person name="Sun X."/>
            <person name="Che Y."/>
            <person name="Guo L."/>
            <person name="Liu G."/>
            <person name="Guo L."/>
            <person name="Wang C."/>
            <person name="Yin W.B."/>
            <person name="Stadler M."/>
            <person name="Zhang X."/>
            <person name="Liu X."/>
        </authorList>
    </citation>
    <scope>NUCLEOTIDE SEQUENCE [LARGE SCALE GENOMIC DNA]</scope>
    <source>
        <strain evidence="3">W106-1 / CGMCC3.15140</strain>
    </source>
</reference>
<evidence type="ECO:0000256" key="1">
    <source>
        <dbReference type="SAM" id="MobiDB-lite"/>
    </source>
</evidence>
<evidence type="ECO:0000313" key="3">
    <source>
        <dbReference type="Proteomes" id="UP000030651"/>
    </source>
</evidence>
<sequence>MSSSNCAVSKSVSNPKCNPTPQPSPSPSVTGMEDALKDFTLADESIVARYPPSLDTDSTLSAHTVVNQDLKSQIDFMAWVLGNESTQRQGLTHLALQAHNLNTKDSGYHRDLEGWCRDGDMFDRSDRQTGLTDSMLVTKRSKSHATEYTSSSYDMLSDFDPAADTDHDVNGAGAAFHDIPGPQLEDDQILSSM</sequence>
<dbReference type="InParanoid" id="W3XP97"/>
<name>W3XP97_PESFW</name>
<evidence type="ECO:0000313" key="2">
    <source>
        <dbReference type="EMBL" id="ETS87091.1"/>
    </source>
</evidence>
<feature type="region of interest" description="Disordered" evidence="1">
    <location>
        <begin position="164"/>
        <end position="193"/>
    </location>
</feature>
<dbReference type="KEGG" id="pfy:PFICI_00919"/>
<protein>
    <submittedName>
        <fullName evidence="2">Uncharacterized protein</fullName>
    </submittedName>
</protein>
<dbReference type="RefSeq" id="XP_007827691.1">
    <property type="nucleotide sequence ID" value="XM_007829500.1"/>
</dbReference>
<dbReference type="Proteomes" id="UP000030651">
    <property type="component" value="Unassembled WGS sequence"/>
</dbReference>
<feature type="compositionally biased region" description="Acidic residues" evidence="1">
    <location>
        <begin position="184"/>
        <end position="193"/>
    </location>
</feature>
<organism evidence="2 3">
    <name type="scientific">Pestalotiopsis fici (strain W106-1 / CGMCC3.15140)</name>
    <dbReference type="NCBI Taxonomy" id="1229662"/>
    <lineage>
        <taxon>Eukaryota</taxon>
        <taxon>Fungi</taxon>
        <taxon>Dikarya</taxon>
        <taxon>Ascomycota</taxon>
        <taxon>Pezizomycotina</taxon>
        <taxon>Sordariomycetes</taxon>
        <taxon>Xylariomycetidae</taxon>
        <taxon>Amphisphaeriales</taxon>
        <taxon>Sporocadaceae</taxon>
        <taxon>Pestalotiopsis</taxon>
    </lineage>
</organism>
<feature type="region of interest" description="Disordered" evidence="1">
    <location>
        <begin position="1"/>
        <end position="31"/>
    </location>
</feature>
<dbReference type="OrthoDB" id="4768916at2759"/>